<evidence type="ECO:0000313" key="3">
    <source>
        <dbReference type="Proteomes" id="UP000178606"/>
    </source>
</evidence>
<dbReference type="AlphaFoldDB" id="A0A1F6D460"/>
<reference evidence="2 3" key="1">
    <citation type="journal article" date="2016" name="Nat. Commun.">
        <title>Thousands of microbial genomes shed light on interconnected biogeochemical processes in an aquifer system.</title>
        <authorList>
            <person name="Anantharaman K."/>
            <person name="Brown C.T."/>
            <person name="Hug L.A."/>
            <person name="Sharon I."/>
            <person name="Castelle C.J."/>
            <person name="Probst A.J."/>
            <person name="Thomas B.C."/>
            <person name="Singh A."/>
            <person name="Wilkins M.J."/>
            <person name="Karaoz U."/>
            <person name="Brodie E.L."/>
            <person name="Williams K.H."/>
            <person name="Hubbard S.S."/>
            <person name="Banfield J.F."/>
        </authorList>
    </citation>
    <scope>NUCLEOTIDE SEQUENCE [LARGE SCALE GENOMIC DNA]</scope>
    <source>
        <strain evidence="3">RIFCSPLOWO2_12_FULL_64_10</strain>
    </source>
</reference>
<sequence length="217" mass="23895">MFIPESGLRDGVEMLTISQDDPRYPALLKTRLNGRAPASLAALGNPDLLRRRKLALFCSVRCPGDLILQAHDLVQNLRRDDLTVVSGFHTPVERECLTVLLRSKQPVAVCPARSIEGMRIRKEYQEPLQEGHLLFLSPFPEKKRRITSDTSLARNRLVAALADTILIVHAEPGGKTGGLCEEVLTWRKPLYALAGDANTHLLALGAKPIGANEAHTL</sequence>
<dbReference type="GO" id="GO:0009294">
    <property type="term" value="P:DNA-mediated transformation"/>
    <property type="evidence" value="ECO:0007669"/>
    <property type="project" value="InterPro"/>
</dbReference>
<comment type="caution">
    <text evidence="2">The sequence shown here is derived from an EMBL/GenBank/DDBJ whole genome shotgun (WGS) entry which is preliminary data.</text>
</comment>
<accession>A0A1F6D460</accession>
<dbReference type="EMBL" id="MFKF01000040">
    <property type="protein sequence ID" value="OGG56218.1"/>
    <property type="molecule type" value="Genomic_DNA"/>
</dbReference>
<dbReference type="Proteomes" id="UP000178606">
    <property type="component" value="Unassembled WGS sequence"/>
</dbReference>
<organism evidence="2 3">
    <name type="scientific">Handelsmanbacteria sp. (strain RIFCSPLOWO2_12_FULL_64_10)</name>
    <dbReference type="NCBI Taxonomy" id="1817868"/>
    <lineage>
        <taxon>Bacteria</taxon>
        <taxon>Candidatus Handelsmaniibacteriota</taxon>
    </lineage>
</organism>
<evidence type="ECO:0000259" key="1">
    <source>
        <dbReference type="Pfam" id="PF02481"/>
    </source>
</evidence>
<dbReference type="InterPro" id="IPR057666">
    <property type="entry name" value="DrpA_SLOG"/>
</dbReference>
<feature type="domain" description="Smf/DprA SLOG" evidence="1">
    <location>
        <begin position="17"/>
        <end position="198"/>
    </location>
</feature>
<dbReference type="Gene3D" id="3.40.50.450">
    <property type="match status" value="1"/>
</dbReference>
<dbReference type="SUPFAM" id="SSF102405">
    <property type="entry name" value="MCP/YpsA-like"/>
    <property type="match status" value="1"/>
</dbReference>
<proteinExistence type="predicted"/>
<name>A0A1F6D460_HANXR</name>
<gene>
    <name evidence="2" type="ORF">A3F84_10130</name>
</gene>
<evidence type="ECO:0000313" key="2">
    <source>
        <dbReference type="EMBL" id="OGG56218.1"/>
    </source>
</evidence>
<dbReference type="Pfam" id="PF02481">
    <property type="entry name" value="DNA_processg_A"/>
    <property type="match status" value="1"/>
</dbReference>
<protein>
    <recommendedName>
        <fullName evidence="1">Smf/DprA SLOG domain-containing protein</fullName>
    </recommendedName>
</protein>